<feature type="transmembrane region" description="Helical" evidence="3">
    <location>
        <begin position="45"/>
        <end position="69"/>
    </location>
</feature>
<dbReference type="PANTHER" id="PTHR30540">
    <property type="entry name" value="OSMOTIC STRESS POTASSIUM TRANSPORTER"/>
    <property type="match status" value="1"/>
</dbReference>
<evidence type="ECO:0000313" key="5">
    <source>
        <dbReference type="EMBL" id="KAK7306707.1"/>
    </source>
</evidence>
<proteinExistence type="inferred from homology"/>
<evidence type="ECO:0000256" key="1">
    <source>
        <dbReference type="ARBA" id="ARBA00004651"/>
    </source>
</evidence>
<comment type="subcellular location">
    <subcellularLocation>
        <location evidence="1">Cell membrane</location>
        <topology evidence="1">Multi-pass membrane protein</topology>
    </subcellularLocation>
</comment>
<dbReference type="PANTHER" id="PTHR30540:SF6">
    <property type="entry name" value="POTASSIUM TRANSPORTER 2"/>
    <property type="match status" value="1"/>
</dbReference>
<name>A0AAN9PQY0_CANGL</name>
<evidence type="ECO:0000259" key="4">
    <source>
        <dbReference type="Pfam" id="PF02705"/>
    </source>
</evidence>
<accession>A0AAN9PQY0</accession>
<dbReference type="InterPro" id="IPR003855">
    <property type="entry name" value="K+_transporter"/>
</dbReference>
<dbReference type="GO" id="GO:0015079">
    <property type="term" value="F:potassium ion transmembrane transporter activity"/>
    <property type="evidence" value="ECO:0007669"/>
    <property type="project" value="InterPro"/>
</dbReference>
<feature type="domain" description="K+ potassium transporter integral membrane" evidence="4">
    <location>
        <begin position="32"/>
        <end position="112"/>
    </location>
</feature>
<dbReference type="EMBL" id="JAYMYQ010000011">
    <property type="protein sequence ID" value="KAK7306707.1"/>
    <property type="molecule type" value="Genomic_DNA"/>
</dbReference>
<dbReference type="GO" id="GO:0005886">
    <property type="term" value="C:plasma membrane"/>
    <property type="evidence" value="ECO:0007669"/>
    <property type="project" value="UniProtKB-SubCell"/>
</dbReference>
<evidence type="ECO:0000256" key="3">
    <source>
        <dbReference type="SAM" id="Phobius"/>
    </source>
</evidence>
<dbReference type="InterPro" id="IPR053951">
    <property type="entry name" value="K_trans_N"/>
</dbReference>
<keyword evidence="3" id="KW-0812">Transmembrane</keyword>
<keyword evidence="6" id="KW-1185">Reference proteome</keyword>
<reference evidence="5 6" key="1">
    <citation type="submission" date="2024-01" db="EMBL/GenBank/DDBJ databases">
        <title>The genomes of 5 underutilized Papilionoideae crops provide insights into root nodulation and disease resistanc.</title>
        <authorList>
            <person name="Jiang F."/>
        </authorList>
    </citation>
    <scope>NUCLEOTIDE SEQUENCE [LARGE SCALE GENOMIC DNA]</scope>
    <source>
        <strain evidence="5">LVBAO_FW01</strain>
        <tissue evidence="5">Leaves</tissue>
    </source>
</reference>
<evidence type="ECO:0000313" key="6">
    <source>
        <dbReference type="Proteomes" id="UP001367508"/>
    </source>
</evidence>
<sequence>MDPSFNIEVESIIVTITTTAAAETVYWWPKCSEIMFANLGHFSYMAIQTIFTLLVYPALLLVHMVQAACMSYHHDSELRISSYVSNPENVRWPVLILAVLASVVGSQAIIRGLN</sequence>
<organism evidence="5 6">
    <name type="scientific">Canavalia gladiata</name>
    <name type="common">Sword bean</name>
    <name type="synonym">Dolichos gladiatus</name>
    <dbReference type="NCBI Taxonomy" id="3824"/>
    <lineage>
        <taxon>Eukaryota</taxon>
        <taxon>Viridiplantae</taxon>
        <taxon>Streptophyta</taxon>
        <taxon>Embryophyta</taxon>
        <taxon>Tracheophyta</taxon>
        <taxon>Spermatophyta</taxon>
        <taxon>Magnoliopsida</taxon>
        <taxon>eudicotyledons</taxon>
        <taxon>Gunneridae</taxon>
        <taxon>Pentapetalae</taxon>
        <taxon>rosids</taxon>
        <taxon>fabids</taxon>
        <taxon>Fabales</taxon>
        <taxon>Fabaceae</taxon>
        <taxon>Papilionoideae</taxon>
        <taxon>50 kb inversion clade</taxon>
        <taxon>NPAAA clade</taxon>
        <taxon>indigoferoid/millettioid clade</taxon>
        <taxon>Phaseoleae</taxon>
        <taxon>Canavalia</taxon>
    </lineage>
</organism>
<gene>
    <name evidence="5" type="ORF">VNO77_44662</name>
</gene>
<protein>
    <recommendedName>
        <fullName evidence="4">K+ potassium transporter integral membrane domain-containing protein</fullName>
    </recommendedName>
</protein>
<keyword evidence="3" id="KW-1133">Transmembrane helix</keyword>
<keyword evidence="3" id="KW-0472">Membrane</keyword>
<comment type="caution">
    <text evidence="5">The sequence shown here is derived from an EMBL/GenBank/DDBJ whole genome shotgun (WGS) entry which is preliminary data.</text>
</comment>
<evidence type="ECO:0000256" key="2">
    <source>
        <dbReference type="ARBA" id="ARBA00008440"/>
    </source>
</evidence>
<dbReference type="Proteomes" id="UP001367508">
    <property type="component" value="Unassembled WGS sequence"/>
</dbReference>
<dbReference type="Pfam" id="PF02705">
    <property type="entry name" value="K_trans"/>
    <property type="match status" value="1"/>
</dbReference>
<dbReference type="AlphaFoldDB" id="A0AAN9PQY0"/>
<comment type="similarity">
    <text evidence="2">Belongs to the HAK/KUP transporter (TC 2.A.72.3) family.</text>
</comment>